<dbReference type="SUPFAM" id="SSF51735">
    <property type="entry name" value="NAD(P)-binding Rossmann-fold domains"/>
    <property type="match status" value="1"/>
</dbReference>
<dbReference type="Gene3D" id="3.40.50.720">
    <property type="entry name" value="NAD(P)-binding Rossmann-like Domain"/>
    <property type="match status" value="1"/>
</dbReference>
<evidence type="ECO:0000313" key="3">
    <source>
        <dbReference type="Proteomes" id="UP001149165"/>
    </source>
</evidence>
<dbReference type="Proteomes" id="UP001149165">
    <property type="component" value="Unassembled WGS sequence"/>
</dbReference>
<organism evidence="2 3">
    <name type="scientific">Penicillium angulare</name>
    <dbReference type="NCBI Taxonomy" id="116970"/>
    <lineage>
        <taxon>Eukaryota</taxon>
        <taxon>Fungi</taxon>
        <taxon>Dikarya</taxon>
        <taxon>Ascomycota</taxon>
        <taxon>Pezizomycotina</taxon>
        <taxon>Eurotiomycetes</taxon>
        <taxon>Eurotiomycetidae</taxon>
        <taxon>Eurotiales</taxon>
        <taxon>Aspergillaceae</taxon>
        <taxon>Penicillium</taxon>
    </lineage>
</organism>
<reference evidence="2" key="2">
    <citation type="journal article" date="2023" name="IMA Fungus">
        <title>Comparative genomic study of the Penicillium genus elucidates a diverse pangenome and 15 lateral gene transfer events.</title>
        <authorList>
            <person name="Petersen C."/>
            <person name="Sorensen T."/>
            <person name="Nielsen M.R."/>
            <person name="Sondergaard T.E."/>
            <person name="Sorensen J.L."/>
            <person name="Fitzpatrick D.A."/>
            <person name="Frisvad J.C."/>
            <person name="Nielsen K.L."/>
        </authorList>
    </citation>
    <scope>NUCLEOTIDE SEQUENCE</scope>
    <source>
        <strain evidence="2">IBT 30069</strain>
    </source>
</reference>
<comment type="caution">
    <text evidence="2">The sequence shown here is derived from an EMBL/GenBank/DDBJ whole genome shotgun (WGS) entry which is preliminary data.</text>
</comment>
<evidence type="ECO:0008006" key="4">
    <source>
        <dbReference type="Google" id="ProtNLM"/>
    </source>
</evidence>
<evidence type="ECO:0000256" key="1">
    <source>
        <dbReference type="ARBA" id="ARBA00023002"/>
    </source>
</evidence>
<sequence length="341" mass="37176">MVSLSEVQSSNAQIATALPPGLVAVFVGATSGIGEYSLTEFARYAKQPRVYFVGRSQEAGDRISKECKRLNEEGEFNFIKADVSLLKAVDDVCREIKQKEKTINLLFMTCGSALAHVDTSEGLETFMALAFYARARFINNLLPSIQQASDLRRVVTVLAAGKEGPIFTNDFQGRSIPFRHARGHHISMVDMVLEGFAQRAPDVSFVHDYPGPVKSGFGRETNSMLLYVALTIFKIVGPLFYIPSQESGERHLFFATSARFPPLEGGDCQGVPLSDGSSVSGGTNGDTGSGVYAIGWEGESAGAKQLELLAGLRKEDMVKQVWDHTIGEFKRVTGFESINDE</sequence>
<proteinExistence type="predicted"/>
<dbReference type="InterPro" id="IPR036291">
    <property type="entry name" value="NAD(P)-bd_dom_sf"/>
</dbReference>
<dbReference type="AlphaFoldDB" id="A0A9W9GDK5"/>
<dbReference type="PANTHER" id="PTHR47534:SF3">
    <property type="entry name" value="ALCOHOL DEHYDROGENASE-LIKE C-TERMINAL DOMAIN-CONTAINING PROTEIN"/>
    <property type="match status" value="1"/>
</dbReference>
<dbReference type="Pfam" id="PF00106">
    <property type="entry name" value="adh_short"/>
    <property type="match status" value="1"/>
</dbReference>
<evidence type="ECO:0000313" key="2">
    <source>
        <dbReference type="EMBL" id="KAJ5116909.1"/>
    </source>
</evidence>
<protein>
    <recommendedName>
        <fullName evidence="4">Short-chain dehydrogenase/reductase SDR</fullName>
    </recommendedName>
</protein>
<dbReference type="GO" id="GO:0016491">
    <property type="term" value="F:oxidoreductase activity"/>
    <property type="evidence" value="ECO:0007669"/>
    <property type="project" value="UniProtKB-KW"/>
</dbReference>
<dbReference type="EMBL" id="JAPQKH010000001">
    <property type="protein sequence ID" value="KAJ5116909.1"/>
    <property type="molecule type" value="Genomic_DNA"/>
</dbReference>
<dbReference type="OrthoDB" id="2898509at2759"/>
<dbReference type="PANTHER" id="PTHR47534">
    <property type="entry name" value="YALI0E05731P"/>
    <property type="match status" value="1"/>
</dbReference>
<dbReference type="InterPro" id="IPR052228">
    <property type="entry name" value="Sec_Metab_Biosynth_Oxidored"/>
</dbReference>
<reference evidence="2" key="1">
    <citation type="submission" date="2022-11" db="EMBL/GenBank/DDBJ databases">
        <authorList>
            <person name="Petersen C."/>
        </authorList>
    </citation>
    <scope>NUCLEOTIDE SEQUENCE</scope>
    <source>
        <strain evidence="2">IBT 30069</strain>
    </source>
</reference>
<accession>A0A9W9GDK5</accession>
<keyword evidence="3" id="KW-1185">Reference proteome</keyword>
<name>A0A9W9GDK5_9EURO</name>
<keyword evidence="1" id="KW-0560">Oxidoreductase</keyword>
<gene>
    <name evidence="2" type="ORF">N7456_001257</name>
</gene>
<dbReference type="InterPro" id="IPR002347">
    <property type="entry name" value="SDR_fam"/>
</dbReference>